<name>A0A6S7BPS7_9BURK</name>
<evidence type="ECO:0000256" key="1">
    <source>
        <dbReference type="ARBA" id="ARBA00001933"/>
    </source>
</evidence>
<dbReference type="InterPro" id="IPR051466">
    <property type="entry name" value="D-amino_acid_metab_enzyme"/>
</dbReference>
<dbReference type="InterPro" id="IPR001608">
    <property type="entry name" value="Ala_racemase_N"/>
</dbReference>
<comment type="cofactor">
    <cofactor evidence="2">
        <name>Zn(2+)</name>
        <dbReference type="ChEBI" id="CHEBI:29105"/>
    </cofactor>
</comment>
<organism evidence="9 10">
    <name type="scientific">Pararobbsia alpina</name>
    <dbReference type="NCBI Taxonomy" id="621374"/>
    <lineage>
        <taxon>Bacteria</taxon>
        <taxon>Pseudomonadati</taxon>
        <taxon>Pseudomonadota</taxon>
        <taxon>Betaproteobacteria</taxon>
        <taxon>Burkholderiales</taxon>
        <taxon>Burkholderiaceae</taxon>
        <taxon>Pararobbsia</taxon>
    </lineage>
</organism>
<dbReference type="InterPro" id="IPR029066">
    <property type="entry name" value="PLP-binding_barrel"/>
</dbReference>
<evidence type="ECO:0000256" key="3">
    <source>
        <dbReference type="ARBA" id="ARBA00005323"/>
    </source>
</evidence>
<dbReference type="PANTHER" id="PTHR28004:SF2">
    <property type="entry name" value="D-SERINE DEHYDRATASE"/>
    <property type="match status" value="1"/>
</dbReference>
<dbReference type="FunFam" id="3.20.20.10:FF:000016">
    <property type="entry name" value="D-serine dehydratase"/>
    <property type="match status" value="1"/>
</dbReference>
<dbReference type="Gene3D" id="2.40.37.20">
    <property type="entry name" value="D-serine dehydratase-like domain"/>
    <property type="match status" value="1"/>
</dbReference>
<dbReference type="Pfam" id="PF01168">
    <property type="entry name" value="Ala_racemase_N"/>
    <property type="match status" value="1"/>
</dbReference>
<keyword evidence="4" id="KW-0479">Metal-binding</keyword>
<keyword evidence="6" id="KW-0663">Pyridoxal phosphate</keyword>
<evidence type="ECO:0000256" key="2">
    <source>
        <dbReference type="ARBA" id="ARBA00001947"/>
    </source>
</evidence>
<dbReference type="SMART" id="SM01119">
    <property type="entry name" value="D-ser_dehydrat"/>
    <property type="match status" value="1"/>
</dbReference>
<dbReference type="CDD" id="cd06812">
    <property type="entry name" value="PLPDE_III_DSD_D-TA_like_1"/>
    <property type="match status" value="1"/>
</dbReference>
<dbReference type="EMBL" id="CADIKM010000030">
    <property type="protein sequence ID" value="CAB3798611.1"/>
    <property type="molecule type" value="Genomic_DNA"/>
</dbReference>
<dbReference type="GO" id="GO:0008721">
    <property type="term" value="F:D-serine ammonia-lyase activity"/>
    <property type="evidence" value="ECO:0007669"/>
    <property type="project" value="TreeGrafter"/>
</dbReference>
<reference evidence="9 10" key="1">
    <citation type="submission" date="2020-04" db="EMBL/GenBank/DDBJ databases">
        <authorList>
            <person name="De Canck E."/>
        </authorList>
    </citation>
    <scope>NUCLEOTIDE SEQUENCE [LARGE SCALE GENOMIC DNA]</scope>
    <source>
        <strain evidence="9 10">LMG 28138</strain>
    </source>
</reference>
<gene>
    <name evidence="9" type="primary">dthadh</name>
    <name evidence="9" type="ORF">LMG28138_04463</name>
</gene>
<dbReference type="GO" id="GO:0036088">
    <property type="term" value="P:D-serine catabolic process"/>
    <property type="evidence" value="ECO:0007669"/>
    <property type="project" value="TreeGrafter"/>
</dbReference>
<keyword evidence="5" id="KW-0862">Zinc</keyword>
<dbReference type="InterPro" id="IPR026956">
    <property type="entry name" value="D-ser_dehydrat-like_dom"/>
</dbReference>
<proteinExistence type="inferred from homology"/>
<sequence>MEIACRAIATSSACRFTFFNTHVAPQAMTLDTLDTPAALIDLPRMERNIALMQERMNALGVRFRPHVKTSKSIDVVRAQIAAGAQGVTVSTLKEAEAFFDAGVRDILYAVGIAPSKLPRALALRKKGCDLKLLVDNTTTAAALARFGQEHGETFEVYIEVDTDGHRSGLAPEQDALLEVGRVLHENGVRVGGVMTHAGASYELHTPDSLAACAEQERAGCVRAAERLRGAGIPCDVVSVGSTPTALSARKLDGVTEVRAGVYVFFDLVMYNVGVCTLDDIALSVLTTVIGHQPEKGWAIVDAGWMAMSRDRGTSAQTMDFGYGLPCLLDGTPLPGYRMTGANQEHGILCAVKLDPSENTASSDIETRLPIGTRLRILPNHACATSAQFPEYHVVLASGDVAVWDRFYGW</sequence>
<accession>A0A6S7BPS7</accession>
<dbReference type="EC" id="4.3.1.27" evidence="9"/>
<comment type="similarity">
    <text evidence="3">Belongs to the DSD1 family.</text>
</comment>
<dbReference type="InterPro" id="IPR042208">
    <property type="entry name" value="D-ser_dehydrat-like_sf"/>
</dbReference>
<evidence type="ECO:0000256" key="5">
    <source>
        <dbReference type="ARBA" id="ARBA00022833"/>
    </source>
</evidence>
<dbReference type="GO" id="GO:0046872">
    <property type="term" value="F:metal ion binding"/>
    <property type="evidence" value="ECO:0007669"/>
    <property type="project" value="UniProtKB-KW"/>
</dbReference>
<dbReference type="AlphaFoldDB" id="A0A6S7BPS7"/>
<protein>
    <submittedName>
        <fullName evidence="9">D-threo-3-hydroxyaspartate dehydratase</fullName>
        <ecNumber evidence="9">4.3.1.27</ecNumber>
    </submittedName>
</protein>
<dbReference type="PANTHER" id="PTHR28004">
    <property type="entry name" value="ZGC:162816-RELATED"/>
    <property type="match status" value="1"/>
</dbReference>
<keyword evidence="7 9" id="KW-0456">Lyase</keyword>
<comment type="cofactor">
    <cofactor evidence="1">
        <name>pyridoxal 5'-phosphate</name>
        <dbReference type="ChEBI" id="CHEBI:597326"/>
    </cofactor>
</comment>
<evidence type="ECO:0000313" key="9">
    <source>
        <dbReference type="EMBL" id="CAB3798611.1"/>
    </source>
</evidence>
<dbReference type="SUPFAM" id="SSF51419">
    <property type="entry name" value="PLP-binding barrel"/>
    <property type="match status" value="1"/>
</dbReference>
<evidence type="ECO:0000256" key="7">
    <source>
        <dbReference type="ARBA" id="ARBA00023239"/>
    </source>
</evidence>
<evidence type="ECO:0000256" key="4">
    <source>
        <dbReference type="ARBA" id="ARBA00022723"/>
    </source>
</evidence>
<evidence type="ECO:0000256" key="6">
    <source>
        <dbReference type="ARBA" id="ARBA00022898"/>
    </source>
</evidence>
<dbReference type="Proteomes" id="UP000494115">
    <property type="component" value="Unassembled WGS sequence"/>
</dbReference>
<dbReference type="Gene3D" id="3.20.20.10">
    <property type="entry name" value="Alanine racemase"/>
    <property type="match status" value="1"/>
</dbReference>
<keyword evidence="10" id="KW-1185">Reference proteome</keyword>
<dbReference type="Pfam" id="PF14031">
    <property type="entry name" value="D-ser_dehydrat"/>
    <property type="match status" value="1"/>
</dbReference>
<evidence type="ECO:0000259" key="8">
    <source>
        <dbReference type="SMART" id="SM01119"/>
    </source>
</evidence>
<feature type="domain" description="D-serine dehydratase-like" evidence="8">
    <location>
        <begin position="281"/>
        <end position="395"/>
    </location>
</feature>
<evidence type="ECO:0000313" key="10">
    <source>
        <dbReference type="Proteomes" id="UP000494115"/>
    </source>
</evidence>